<reference evidence="21" key="1">
    <citation type="journal article" date="2013" name="Genome Announc.">
        <title>Draft genome sequence of the ascomycete Phaeoacremonium aleophilum strain UCR-PA7, a causal agent of the esca disease complex in grapevines.</title>
        <authorList>
            <person name="Blanco-Ulate B."/>
            <person name="Rolshausen P."/>
            <person name="Cantu D."/>
        </authorList>
    </citation>
    <scope>NUCLEOTIDE SEQUENCE [LARGE SCALE GENOMIC DNA]</scope>
    <source>
        <strain evidence="21">UCR-PA7</strain>
    </source>
</reference>
<evidence type="ECO:0000256" key="5">
    <source>
        <dbReference type="ARBA" id="ARBA00022448"/>
    </source>
</evidence>
<keyword evidence="10" id="KW-0276">Fatty acid metabolism</keyword>
<dbReference type="FunFam" id="3.10.120.10:FF:000004">
    <property type="entry name" value="Acyl-CoA desaturase"/>
    <property type="match status" value="1"/>
</dbReference>
<keyword evidence="15" id="KW-0443">Lipid metabolism</keyword>
<evidence type="ECO:0000256" key="6">
    <source>
        <dbReference type="ARBA" id="ARBA00022516"/>
    </source>
</evidence>
<keyword evidence="7 18" id="KW-0349">Heme</keyword>
<dbReference type="GO" id="GO:0020037">
    <property type="term" value="F:heme binding"/>
    <property type="evidence" value="ECO:0007669"/>
    <property type="project" value="UniProtKB-UniRule"/>
</dbReference>
<dbReference type="KEGG" id="tmn:UCRPA7_4275"/>
<keyword evidence="12" id="KW-1133">Transmembrane helix</keyword>
<dbReference type="GeneID" id="19324709"/>
<accession>R8BLK3</accession>
<keyword evidence="17" id="KW-0275">Fatty acid biosynthesis</keyword>
<dbReference type="HOGENOM" id="CLU_077188_0_0_1"/>
<protein>
    <recommendedName>
        <fullName evidence="4">stearoyl-CoA 9-desaturase</fullName>
        <ecNumber evidence="4">1.14.19.1</ecNumber>
    </recommendedName>
</protein>
<keyword evidence="14 18" id="KW-0408">Iron</keyword>
<comment type="subcellular location">
    <subcellularLocation>
        <location evidence="2">Membrane</location>
        <topology evidence="2">Multi-pass membrane protein</topology>
    </subcellularLocation>
</comment>
<comment type="similarity">
    <text evidence="3">Belongs to the fatty acid desaturase type 1 family.</text>
</comment>
<evidence type="ECO:0000313" key="20">
    <source>
        <dbReference type="EMBL" id="EOO00229.1"/>
    </source>
</evidence>
<keyword evidence="5" id="KW-0813">Transport</keyword>
<evidence type="ECO:0000256" key="10">
    <source>
        <dbReference type="ARBA" id="ARBA00022832"/>
    </source>
</evidence>
<evidence type="ECO:0000256" key="1">
    <source>
        <dbReference type="ARBA" id="ARBA00001954"/>
    </source>
</evidence>
<dbReference type="InterPro" id="IPR036400">
    <property type="entry name" value="Cyt_B5-like_heme/steroid_sf"/>
</dbReference>
<name>R8BLK3_PHAM7</name>
<dbReference type="PANTHER" id="PTHR11351:SF31">
    <property type="entry name" value="DESATURASE 1, ISOFORM A-RELATED"/>
    <property type="match status" value="1"/>
</dbReference>
<evidence type="ECO:0000256" key="12">
    <source>
        <dbReference type="ARBA" id="ARBA00022989"/>
    </source>
</evidence>
<dbReference type="eggNOG" id="KOG1600">
    <property type="taxonomic scope" value="Eukaryota"/>
</dbReference>
<dbReference type="EC" id="1.14.19.1" evidence="4"/>
<evidence type="ECO:0000256" key="7">
    <source>
        <dbReference type="ARBA" id="ARBA00022617"/>
    </source>
</evidence>
<comment type="cofactor">
    <cofactor evidence="1">
        <name>Fe(2+)</name>
        <dbReference type="ChEBI" id="CHEBI:29033"/>
    </cofactor>
</comment>
<dbReference type="InterPro" id="IPR015876">
    <property type="entry name" value="Acyl-CoA_DS"/>
</dbReference>
<dbReference type="GO" id="GO:0004768">
    <property type="term" value="F:stearoyl-CoA 9-desaturase activity"/>
    <property type="evidence" value="ECO:0007669"/>
    <property type="project" value="UniProtKB-EC"/>
</dbReference>
<comment type="similarity">
    <text evidence="18">Belongs to the cytochrome b5 family.</text>
</comment>
<dbReference type="GO" id="GO:0005789">
    <property type="term" value="C:endoplasmic reticulum membrane"/>
    <property type="evidence" value="ECO:0007669"/>
    <property type="project" value="TreeGrafter"/>
</dbReference>
<dbReference type="InterPro" id="IPR001522">
    <property type="entry name" value="FADS-1_CS"/>
</dbReference>
<evidence type="ECO:0000259" key="19">
    <source>
        <dbReference type="PROSITE" id="PS50255"/>
    </source>
</evidence>
<keyword evidence="16" id="KW-0472">Membrane</keyword>
<feature type="domain" description="Cytochrome b5 heme-binding" evidence="19">
    <location>
        <begin position="159"/>
        <end position="218"/>
    </location>
</feature>
<dbReference type="PROSITE" id="PS00191">
    <property type="entry name" value="CYTOCHROME_B5_1"/>
    <property type="match status" value="1"/>
</dbReference>
<sequence>MTVAGLGWGDWRGGLVYAGIIRVLVVQQATFCVNSLAHWLGDQPFDDLHSPRDHFLTALVTLGEGYHNFHHEFPSDYRNAISWFQYDPTKWCIALWRVGGLAYDLKKFPSNEIEKGRFQQQQKKLDKRRATLDWGTPIKQLPVITWDDFMATAKEGNLVVIAGIVHDVSSFISEHPGGKALIKSAIGKDATALFNGGVYDHSNAAHNLLSTFRVSVIRGGCEVEIWKREADHADKKGEIGLSQITRRRIGNREIDT</sequence>
<gene>
    <name evidence="20" type="ORF">UCRPA7_4275</name>
</gene>
<evidence type="ECO:0000256" key="17">
    <source>
        <dbReference type="ARBA" id="ARBA00023160"/>
    </source>
</evidence>
<evidence type="ECO:0000256" key="13">
    <source>
        <dbReference type="ARBA" id="ARBA00023002"/>
    </source>
</evidence>
<keyword evidence="8" id="KW-0812">Transmembrane</keyword>
<dbReference type="GO" id="GO:0005506">
    <property type="term" value="F:iron ion binding"/>
    <property type="evidence" value="ECO:0007669"/>
    <property type="project" value="TreeGrafter"/>
</dbReference>
<evidence type="ECO:0000256" key="15">
    <source>
        <dbReference type="ARBA" id="ARBA00023098"/>
    </source>
</evidence>
<dbReference type="PROSITE" id="PS00476">
    <property type="entry name" value="FATTY_ACID_DESATUR_1"/>
    <property type="match status" value="1"/>
</dbReference>
<dbReference type="PRINTS" id="PR00363">
    <property type="entry name" value="CYTOCHROMEB5"/>
</dbReference>
<dbReference type="PRINTS" id="PR00075">
    <property type="entry name" value="FACDDSATRASE"/>
</dbReference>
<dbReference type="AlphaFoldDB" id="R8BLK3"/>
<dbReference type="Pfam" id="PF00173">
    <property type="entry name" value="Cyt-b5"/>
    <property type="match status" value="1"/>
</dbReference>
<dbReference type="SMART" id="SM01117">
    <property type="entry name" value="Cyt-b5"/>
    <property type="match status" value="1"/>
</dbReference>
<evidence type="ECO:0000256" key="18">
    <source>
        <dbReference type="RuleBase" id="RU362121"/>
    </source>
</evidence>
<dbReference type="eggNOG" id="KOG0537">
    <property type="taxonomic scope" value="Eukaryota"/>
</dbReference>
<dbReference type="EMBL" id="KB933101">
    <property type="protein sequence ID" value="EOO00229.1"/>
    <property type="molecule type" value="Genomic_DNA"/>
</dbReference>
<dbReference type="OrthoDB" id="5049213at2759"/>
<dbReference type="CDD" id="cd03505">
    <property type="entry name" value="Delta9-FADS-like"/>
    <property type="match status" value="1"/>
</dbReference>
<dbReference type="InterPro" id="IPR001199">
    <property type="entry name" value="Cyt_B5-like_heme/steroid-bd"/>
</dbReference>
<keyword evidence="21" id="KW-1185">Reference proteome</keyword>
<dbReference type="PROSITE" id="PS50255">
    <property type="entry name" value="CYTOCHROME_B5_2"/>
    <property type="match status" value="1"/>
</dbReference>
<evidence type="ECO:0000256" key="9">
    <source>
        <dbReference type="ARBA" id="ARBA00022723"/>
    </source>
</evidence>
<dbReference type="GO" id="GO:0006636">
    <property type="term" value="P:unsaturated fatty acid biosynthetic process"/>
    <property type="evidence" value="ECO:0007669"/>
    <property type="project" value="TreeGrafter"/>
</dbReference>
<evidence type="ECO:0000256" key="8">
    <source>
        <dbReference type="ARBA" id="ARBA00022692"/>
    </source>
</evidence>
<proteinExistence type="inferred from homology"/>
<dbReference type="Proteomes" id="UP000014074">
    <property type="component" value="Unassembled WGS sequence"/>
</dbReference>
<evidence type="ECO:0000256" key="3">
    <source>
        <dbReference type="ARBA" id="ARBA00009295"/>
    </source>
</evidence>
<evidence type="ECO:0000256" key="14">
    <source>
        <dbReference type="ARBA" id="ARBA00023004"/>
    </source>
</evidence>
<dbReference type="PANTHER" id="PTHR11351">
    <property type="entry name" value="ACYL-COA DESATURASE"/>
    <property type="match status" value="1"/>
</dbReference>
<dbReference type="InterPro" id="IPR018506">
    <property type="entry name" value="Cyt_B5_heme-BS"/>
</dbReference>
<evidence type="ECO:0000313" key="21">
    <source>
        <dbReference type="Proteomes" id="UP000014074"/>
    </source>
</evidence>
<evidence type="ECO:0000256" key="2">
    <source>
        <dbReference type="ARBA" id="ARBA00004141"/>
    </source>
</evidence>
<keyword evidence="6" id="KW-0444">Lipid biosynthesis</keyword>
<keyword evidence="11" id="KW-0249">Electron transport</keyword>
<dbReference type="RefSeq" id="XP_007915052.1">
    <property type="nucleotide sequence ID" value="XM_007916861.1"/>
</dbReference>
<dbReference type="SUPFAM" id="SSF55856">
    <property type="entry name" value="Cytochrome b5-like heme/steroid binding domain"/>
    <property type="match status" value="1"/>
</dbReference>
<evidence type="ECO:0000256" key="4">
    <source>
        <dbReference type="ARBA" id="ARBA00012620"/>
    </source>
</evidence>
<evidence type="ECO:0000256" key="11">
    <source>
        <dbReference type="ARBA" id="ARBA00022982"/>
    </source>
</evidence>
<evidence type="ECO:0000256" key="16">
    <source>
        <dbReference type="ARBA" id="ARBA00023136"/>
    </source>
</evidence>
<organism evidence="20 21">
    <name type="scientific">Phaeoacremonium minimum (strain UCR-PA7)</name>
    <name type="common">Esca disease fungus</name>
    <name type="synonym">Togninia minima</name>
    <dbReference type="NCBI Taxonomy" id="1286976"/>
    <lineage>
        <taxon>Eukaryota</taxon>
        <taxon>Fungi</taxon>
        <taxon>Dikarya</taxon>
        <taxon>Ascomycota</taxon>
        <taxon>Pezizomycotina</taxon>
        <taxon>Sordariomycetes</taxon>
        <taxon>Sordariomycetidae</taxon>
        <taxon>Togniniales</taxon>
        <taxon>Togniniaceae</taxon>
        <taxon>Phaeoacremonium</taxon>
    </lineage>
</organism>
<keyword evidence="13" id="KW-0560">Oxidoreductase</keyword>
<dbReference type="Gene3D" id="3.10.120.10">
    <property type="entry name" value="Cytochrome b5-like heme/steroid binding domain"/>
    <property type="match status" value="1"/>
</dbReference>
<keyword evidence="9 18" id="KW-0479">Metal-binding</keyword>